<comment type="similarity">
    <text evidence="1">Belongs to the V-ATPase F subunit family.</text>
</comment>
<organism evidence="4 5">
    <name type="scientific">Aerococcus agrisoli</name>
    <dbReference type="NCBI Taxonomy" id="2487350"/>
    <lineage>
        <taxon>Bacteria</taxon>
        <taxon>Bacillati</taxon>
        <taxon>Bacillota</taxon>
        <taxon>Bacilli</taxon>
        <taxon>Lactobacillales</taxon>
        <taxon>Aerococcaceae</taxon>
        <taxon>Aerococcus</taxon>
    </lineage>
</organism>
<dbReference type="Pfam" id="PF01990">
    <property type="entry name" value="ATP-synt_F"/>
    <property type="match status" value="1"/>
</dbReference>
<dbReference type="SUPFAM" id="SSF159468">
    <property type="entry name" value="AtpF-like"/>
    <property type="match status" value="1"/>
</dbReference>
<dbReference type="EMBL" id="RKMG01000017">
    <property type="protein sequence ID" value="RPA60127.1"/>
    <property type="molecule type" value="Genomic_DNA"/>
</dbReference>
<protein>
    <submittedName>
        <fullName evidence="4">V-type ATP synthase subunit F</fullName>
    </submittedName>
</protein>
<keyword evidence="3" id="KW-0406">Ion transport</keyword>
<keyword evidence="2" id="KW-0813">Transport</keyword>
<dbReference type="InterPro" id="IPR036906">
    <property type="entry name" value="ATPase_V1_fsu_sf"/>
</dbReference>
<dbReference type="RefSeq" id="WP_123780277.1">
    <property type="nucleotide sequence ID" value="NZ_RKMG01000017.1"/>
</dbReference>
<comment type="caution">
    <text evidence="4">The sequence shown here is derived from an EMBL/GenBank/DDBJ whole genome shotgun (WGS) entry which is preliminary data.</text>
</comment>
<dbReference type="Gene3D" id="3.40.50.10580">
    <property type="entry name" value="ATPase, V1 complex, subunit F"/>
    <property type="match status" value="1"/>
</dbReference>
<accession>A0A3N4GFH2</accession>
<evidence type="ECO:0000256" key="3">
    <source>
        <dbReference type="ARBA" id="ARBA00023065"/>
    </source>
</evidence>
<sequence length="102" mass="11250">MKTYVICDNLDTLTGLRLVGIEGEIVGSNQEFTEAFNKVLDDKNIGILFISPSLIDSNQDVVNEVRFNRSTPLITTVQGAHEYQNATNTIAETIQHAIGIQL</sequence>
<dbReference type="OrthoDB" id="46791at2"/>
<evidence type="ECO:0000313" key="5">
    <source>
        <dbReference type="Proteomes" id="UP000273977"/>
    </source>
</evidence>
<name>A0A3N4GFH2_9LACT</name>
<proteinExistence type="inferred from homology"/>
<dbReference type="Proteomes" id="UP000273977">
    <property type="component" value="Unassembled WGS sequence"/>
</dbReference>
<evidence type="ECO:0000313" key="4">
    <source>
        <dbReference type="EMBL" id="RPA60127.1"/>
    </source>
</evidence>
<dbReference type="AlphaFoldDB" id="A0A3N4GFH2"/>
<evidence type="ECO:0000256" key="2">
    <source>
        <dbReference type="ARBA" id="ARBA00022448"/>
    </source>
</evidence>
<evidence type="ECO:0000256" key="1">
    <source>
        <dbReference type="ARBA" id="ARBA00010148"/>
    </source>
</evidence>
<reference evidence="4 5" key="1">
    <citation type="submission" date="2018-11" db="EMBL/GenBank/DDBJ databases">
        <title>Aerococcus sp. SJQ22, whole genome shotgun sequence.</title>
        <authorList>
            <person name="Sun L."/>
            <person name="Gao X."/>
            <person name="Chen W."/>
            <person name="Huang K."/>
        </authorList>
    </citation>
    <scope>NUCLEOTIDE SEQUENCE [LARGE SCALE GENOMIC DNA]</scope>
    <source>
        <strain evidence="4 5">SJQ22</strain>
    </source>
</reference>
<dbReference type="GO" id="GO:0046961">
    <property type="term" value="F:proton-transporting ATPase activity, rotational mechanism"/>
    <property type="evidence" value="ECO:0007669"/>
    <property type="project" value="InterPro"/>
</dbReference>
<dbReference type="InterPro" id="IPR008218">
    <property type="entry name" value="ATPase_V1-cplx_f_g_su"/>
</dbReference>
<keyword evidence="5" id="KW-1185">Reference proteome</keyword>
<gene>
    <name evidence="4" type="ORF">EF384_06095</name>
</gene>